<dbReference type="KEGG" id="psco:LY89DRAFT_439651"/>
<dbReference type="EMBL" id="KQ947409">
    <property type="protein sequence ID" value="KUJ20291.1"/>
    <property type="molecule type" value="Genomic_DNA"/>
</dbReference>
<dbReference type="InParanoid" id="A0A194XJI0"/>
<dbReference type="Proteomes" id="UP000070700">
    <property type="component" value="Unassembled WGS sequence"/>
</dbReference>
<name>A0A194XJI0_MOLSC</name>
<reference evidence="2 3" key="1">
    <citation type="submission" date="2015-10" db="EMBL/GenBank/DDBJ databases">
        <title>Full genome of DAOMC 229536 Phialocephala scopiformis, a fungal endophyte of spruce producing the potent anti-insectan compound rugulosin.</title>
        <authorList>
            <consortium name="DOE Joint Genome Institute"/>
            <person name="Walker A.K."/>
            <person name="Frasz S.L."/>
            <person name="Seifert K.A."/>
            <person name="Miller J.D."/>
            <person name="Mondo S.J."/>
            <person name="Labutti K."/>
            <person name="Lipzen A."/>
            <person name="Dockter R."/>
            <person name="Kennedy M."/>
            <person name="Grigoriev I.V."/>
            <person name="Spatafora J.W."/>
        </authorList>
    </citation>
    <scope>NUCLEOTIDE SEQUENCE [LARGE SCALE GENOMIC DNA]</scope>
    <source>
        <strain evidence="2 3">CBS 120377</strain>
    </source>
</reference>
<dbReference type="GeneID" id="28817255"/>
<dbReference type="AlphaFoldDB" id="A0A194XJI0"/>
<proteinExistence type="predicted"/>
<evidence type="ECO:0000313" key="3">
    <source>
        <dbReference type="Proteomes" id="UP000070700"/>
    </source>
</evidence>
<dbReference type="RefSeq" id="XP_018074646.1">
    <property type="nucleotide sequence ID" value="XM_018207529.1"/>
</dbReference>
<evidence type="ECO:0000256" key="1">
    <source>
        <dbReference type="SAM" id="MobiDB-lite"/>
    </source>
</evidence>
<protein>
    <submittedName>
        <fullName evidence="2">Uncharacterized protein</fullName>
    </submittedName>
</protein>
<evidence type="ECO:0000313" key="2">
    <source>
        <dbReference type="EMBL" id="KUJ20291.1"/>
    </source>
</evidence>
<feature type="region of interest" description="Disordered" evidence="1">
    <location>
        <begin position="130"/>
        <end position="151"/>
    </location>
</feature>
<gene>
    <name evidence="2" type="ORF">LY89DRAFT_439651</name>
</gene>
<accession>A0A194XJI0</accession>
<keyword evidence="3" id="KW-1185">Reference proteome</keyword>
<feature type="compositionally biased region" description="Basic and acidic residues" evidence="1">
    <location>
        <begin position="142"/>
        <end position="151"/>
    </location>
</feature>
<organism evidence="2 3">
    <name type="scientific">Mollisia scopiformis</name>
    <name type="common">Conifer needle endophyte fungus</name>
    <name type="synonym">Phialocephala scopiformis</name>
    <dbReference type="NCBI Taxonomy" id="149040"/>
    <lineage>
        <taxon>Eukaryota</taxon>
        <taxon>Fungi</taxon>
        <taxon>Dikarya</taxon>
        <taxon>Ascomycota</taxon>
        <taxon>Pezizomycotina</taxon>
        <taxon>Leotiomycetes</taxon>
        <taxon>Helotiales</taxon>
        <taxon>Mollisiaceae</taxon>
        <taxon>Mollisia</taxon>
    </lineage>
</organism>
<sequence>MYARLEVSVCLSAKAAAHLSTLFFPLKHRRISSDHHLSDTDKGMSRQINISDPWREGNCPISVTAGLASLRCWADSVCQVVEESLSKCTYGSGFESSRQSSICMGSISKWLLVVATCRWRPSAKKRRRRRRLQYDESLDSTPRSRDSSRMV</sequence>